<evidence type="ECO:0000256" key="1">
    <source>
        <dbReference type="ARBA" id="ARBA00007884"/>
    </source>
</evidence>
<dbReference type="InParanoid" id="A0A1Y1XYE0"/>
<feature type="domain" description="NADH:ubiquinone oxidoreductase intermediate-associated protein 30" evidence="2">
    <location>
        <begin position="15"/>
        <end position="175"/>
    </location>
</feature>
<evidence type="ECO:0000259" key="2">
    <source>
        <dbReference type="Pfam" id="PF08547"/>
    </source>
</evidence>
<reference evidence="3 4" key="1">
    <citation type="submission" date="2016-07" db="EMBL/GenBank/DDBJ databases">
        <title>Pervasive Adenine N6-methylation of Active Genes in Fungi.</title>
        <authorList>
            <consortium name="DOE Joint Genome Institute"/>
            <person name="Mondo S.J."/>
            <person name="Dannebaum R.O."/>
            <person name="Kuo R.C."/>
            <person name="Labutti K."/>
            <person name="Haridas S."/>
            <person name="Kuo A."/>
            <person name="Salamov A."/>
            <person name="Ahrendt S.R."/>
            <person name="Lipzen A."/>
            <person name="Sullivan W."/>
            <person name="Andreopoulos W.B."/>
            <person name="Clum A."/>
            <person name="Lindquist E."/>
            <person name="Daum C."/>
            <person name="Ramamoorthy G.K."/>
            <person name="Gryganskyi A."/>
            <person name="Culley D."/>
            <person name="Magnuson J.K."/>
            <person name="James T.Y."/>
            <person name="O'Malley M.A."/>
            <person name="Stajich J.E."/>
            <person name="Spatafora J.W."/>
            <person name="Visel A."/>
            <person name="Grigoriev I.V."/>
        </authorList>
    </citation>
    <scope>NUCLEOTIDE SEQUENCE [LARGE SCALE GENOMIC DNA]</scope>
    <source>
        <strain evidence="3 4">CBS 931.73</strain>
    </source>
</reference>
<dbReference type="InterPro" id="IPR008979">
    <property type="entry name" value="Galactose-bd-like_sf"/>
</dbReference>
<dbReference type="STRING" id="1314790.A0A1Y1XYE0"/>
<comment type="similarity">
    <text evidence="1">Belongs to the CIA30 family.</text>
</comment>
<name>A0A1Y1XYE0_9FUNG</name>
<dbReference type="InterPro" id="IPR039131">
    <property type="entry name" value="NDUFAF1"/>
</dbReference>
<dbReference type="InterPro" id="IPR013857">
    <property type="entry name" value="NADH-UbQ_OxRdtase-assoc_prot30"/>
</dbReference>
<protein>
    <submittedName>
        <fullName evidence="3">NADH:ubiquinone oxidoreductase complex I intermediate-associated protein 30</fullName>
    </submittedName>
</protein>
<dbReference type="GO" id="GO:0051082">
    <property type="term" value="F:unfolded protein binding"/>
    <property type="evidence" value="ECO:0007669"/>
    <property type="project" value="TreeGrafter"/>
</dbReference>
<evidence type="ECO:0000313" key="4">
    <source>
        <dbReference type="Proteomes" id="UP000193498"/>
    </source>
</evidence>
<dbReference type="PANTHER" id="PTHR13194">
    <property type="entry name" value="COMPLEX I INTERMEDIATE-ASSOCIATED PROTEIN 30"/>
    <property type="match status" value="1"/>
</dbReference>
<proteinExistence type="inferred from homology"/>
<dbReference type="Proteomes" id="UP000193498">
    <property type="component" value="Unassembled WGS sequence"/>
</dbReference>
<comment type="caution">
    <text evidence="3">The sequence shown here is derived from an EMBL/GenBank/DDBJ whole genome shotgun (WGS) entry which is preliminary data.</text>
</comment>
<dbReference type="EMBL" id="MCFE01000360">
    <property type="protein sequence ID" value="ORX90773.1"/>
    <property type="molecule type" value="Genomic_DNA"/>
</dbReference>
<organism evidence="3 4">
    <name type="scientific">Basidiobolus meristosporus CBS 931.73</name>
    <dbReference type="NCBI Taxonomy" id="1314790"/>
    <lineage>
        <taxon>Eukaryota</taxon>
        <taxon>Fungi</taxon>
        <taxon>Fungi incertae sedis</taxon>
        <taxon>Zoopagomycota</taxon>
        <taxon>Entomophthoromycotina</taxon>
        <taxon>Basidiobolomycetes</taxon>
        <taxon>Basidiobolales</taxon>
        <taxon>Basidiobolaceae</taxon>
        <taxon>Basidiobolus</taxon>
    </lineage>
</organism>
<keyword evidence="4" id="KW-1185">Reference proteome</keyword>
<sequence>MQVVGNEKELFEKWDADDFIAVDDRVRGGKSQSFLEIDGPSGTARFYGHLDIKTLGNAGFASQATKSGRRSWNLSKYEGIRFTTLEGDNKNYSISFKNTFVKQTPDGSQDSTMEYKYIFQGKPKRVTQFVQFDQFRPTYRGRVVDAKPLNTSDIKVIQFQIASGFGQQQGPFSIKFQNIVAC</sequence>
<keyword evidence="3" id="KW-0830">Ubiquinone</keyword>
<dbReference type="AlphaFoldDB" id="A0A1Y1XYE0"/>
<dbReference type="SUPFAM" id="SSF49785">
    <property type="entry name" value="Galactose-binding domain-like"/>
    <property type="match status" value="1"/>
</dbReference>
<gene>
    <name evidence="3" type="ORF">K493DRAFT_287664</name>
</gene>
<accession>A0A1Y1XYE0</accession>
<dbReference type="GO" id="GO:0010257">
    <property type="term" value="P:NADH dehydrogenase complex assembly"/>
    <property type="evidence" value="ECO:0007669"/>
    <property type="project" value="TreeGrafter"/>
</dbReference>
<dbReference type="OrthoDB" id="2367219at2759"/>
<dbReference type="Pfam" id="PF08547">
    <property type="entry name" value="CIA30"/>
    <property type="match status" value="1"/>
</dbReference>
<evidence type="ECO:0000313" key="3">
    <source>
        <dbReference type="EMBL" id="ORX90773.1"/>
    </source>
</evidence>
<dbReference type="PANTHER" id="PTHR13194:SF19">
    <property type="entry name" value="NAD(P)-BINDING ROSSMANN-FOLD SUPERFAMILY PROTEIN"/>
    <property type="match status" value="1"/>
</dbReference>